<evidence type="ECO:0000313" key="2">
    <source>
        <dbReference type="Proteomes" id="UP000789920"/>
    </source>
</evidence>
<name>A0ACA9K9S7_9GLOM</name>
<keyword evidence="2" id="KW-1185">Reference proteome</keyword>
<sequence length="175" mass="19954">MLIVEKIKEEQAEILASDKEVNSVQKKLHTTYNTTKKSKQKIINLASNDQIGIILVLDDWKNICNQSLLGSTLILSSSVSLIWKAIDISENLQDEIETDKSESDYSISLLDNENEIYAQKTISDSEDIRLEQAWKNVVKNWFNILSEENNEENQLTDSKSKQDITIYSVNNSKGK</sequence>
<dbReference type="Proteomes" id="UP000789920">
    <property type="component" value="Unassembled WGS sequence"/>
</dbReference>
<proteinExistence type="predicted"/>
<evidence type="ECO:0000313" key="1">
    <source>
        <dbReference type="EMBL" id="CAG8460366.1"/>
    </source>
</evidence>
<comment type="caution">
    <text evidence="1">The sequence shown here is derived from an EMBL/GenBank/DDBJ whole genome shotgun (WGS) entry which is preliminary data.</text>
</comment>
<organism evidence="1 2">
    <name type="scientific">Racocetra persica</name>
    <dbReference type="NCBI Taxonomy" id="160502"/>
    <lineage>
        <taxon>Eukaryota</taxon>
        <taxon>Fungi</taxon>
        <taxon>Fungi incertae sedis</taxon>
        <taxon>Mucoromycota</taxon>
        <taxon>Glomeromycotina</taxon>
        <taxon>Glomeromycetes</taxon>
        <taxon>Diversisporales</taxon>
        <taxon>Gigasporaceae</taxon>
        <taxon>Racocetra</taxon>
    </lineage>
</organism>
<accession>A0ACA9K9S7</accession>
<gene>
    <name evidence="1" type="ORF">RPERSI_LOCUS128</name>
</gene>
<dbReference type="EMBL" id="CAJVQC010000084">
    <property type="protein sequence ID" value="CAG8460366.1"/>
    <property type="molecule type" value="Genomic_DNA"/>
</dbReference>
<protein>
    <submittedName>
        <fullName evidence="1">16575_t:CDS:1</fullName>
    </submittedName>
</protein>
<reference evidence="1" key="1">
    <citation type="submission" date="2021-06" db="EMBL/GenBank/DDBJ databases">
        <authorList>
            <person name="Kallberg Y."/>
            <person name="Tangrot J."/>
            <person name="Rosling A."/>
        </authorList>
    </citation>
    <scope>NUCLEOTIDE SEQUENCE</scope>
    <source>
        <strain evidence="1">MA461A</strain>
    </source>
</reference>